<dbReference type="AlphaFoldDB" id="F9GQ42"/>
<evidence type="ECO:0000313" key="2">
    <source>
        <dbReference type="Proteomes" id="UP000003258"/>
    </source>
</evidence>
<gene>
    <name evidence="1" type="ORF">GG9_1187</name>
</gene>
<dbReference type="RefSeq" id="WP_005632084.1">
    <property type="nucleotide sequence ID" value="NZ_AFQO01000011.1"/>
</dbReference>
<reference evidence="1 2" key="1">
    <citation type="journal article" date="2011" name="J. Bacteriol.">
        <title>Genome Sequences for Five Strains of the Emerging Pathogen Haemophilus haemolyticus.</title>
        <authorList>
            <person name="Jordan I.K."/>
            <person name="Conley A.B."/>
            <person name="Antonov I.V."/>
            <person name="Arthur R.A."/>
            <person name="Cook E.D."/>
            <person name="Cooper G.P."/>
            <person name="Jones B.L."/>
            <person name="Knipe K.M."/>
            <person name="Lee K.J."/>
            <person name="Liu X."/>
            <person name="Mitchell G.J."/>
            <person name="Pande P.R."/>
            <person name="Petit R.A."/>
            <person name="Qin S."/>
            <person name="Rajan V.N."/>
            <person name="Sarda S."/>
            <person name="Sebastian A."/>
            <person name="Tang S."/>
            <person name="Thapliyal R."/>
            <person name="Varghese N.J."/>
            <person name="Ye T."/>
            <person name="Katz L.S."/>
            <person name="Wang X."/>
            <person name="Rowe L."/>
            <person name="Frace M."/>
            <person name="Mayer L.W."/>
        </authorList>
    </citation>
    <scope>NUCLEOTIDE SEQUENCE [LARGE SCALE GENOMIC DNA]</scope>
    <source>
        <strain evidence="1 2">M19501</strain>
    </source>
</reference>
<dbReference type="eggNOG" id="ENOG5032VDA">
    <property type="taxonomic scope" value="Bacteria"/>
</dbReference>
<accession>F9GQ42</accession>
<dbReference type="Pfam" id="PF22028">
    <property type="entry name" value="DUF6934"/>
    <property type="match status" value="1"/>
</dbReference>
<sequence length="154" mass="17956">MHIQPYKLEQSTSIRYQFVSEGEKGLEQLKIIEFFQIGNFSFPENIPVFNLGFGDSLDGVKINDKARSNNGDMEIVLRTVAKSVELFLTEHPSAVVFFEGSTPSRTRLYRKMLNKYYTDISKHFIIWGMYNDTMQLLQPNTNLKFQSFLVKQRQ</sequence>
<dbReference type="EMBL" id="AFQO01000011">
    <property type="protein sequence ID" value="EGT75129.1"/>
    <property type="molecule type" value="Genomic_DNA"/>
</dbReference>
<dbReference type="InterPro" id="IPR053865">
    <property type="entry name" value="DUF6934"/>
</dbReference>
<protein>
    <submittedName>
        <fullName evidence="1">Uncharacterized protein</fullName>
    </submittedName>
</protein>
<evidence type="ECO:0000313" key="1">
    <source>
        <dbReference type="EMBL" id="EGT75129.1"/>
    </source>
</evidence>
<comment type="caution">
    <text evidence="1">The sequence shown here is derived from an EMBL/GenBank/DDBJ whole genome shotgun (WGS) entry which is preliminary data.</text>
</comment>
<name>F9GQ42_HAEHA</name>
<organism evidence="1 2">
    <name type="scientific">Haemophilus haemolyticus M19501</name>
    <dbReference type="NCBI Taxonomy" id="1028803"/>
    <lineage>
        <taxon>Bacteria</taxon>
        <taxon>Pseudomonadati</taxon>
        <taxon>Pseudomonadota</taxon>
        <taxon>Gammaproteobacteria</taxon>
        <taxon>Pasteurellales</taxon>
        <taxon>Pasteurellaceae</taxon>
        <taxon>Haemophilus</taxon>
    </lineage>
</organism>
<dbReference type="Proteomes" id="UP000003258">
    <property type="component" value="Unassembled WGS sequence"/>
</dbReference>
<proteinExistence type="predicted"/>